<dbReference type="GO" id="GO:0005840">
    <property type="term" value="C:ribosome"/>
    <property type="evidence" value="ECO:0007669"/>
    <property type="project" value="UniProtKB-KW"/>
</dbReference>
<evidence type="ECO:0000259" key="4">
    <source>
        <dbReference type="PROSITE" id="PS51186"/>
    </source>
</evidence>
<dbReference type="InterPro" id="IPR050832">
    <property type="entry name" value="Bact_Acetyltransf"/>
</dbReference>
<name>A0AAE4AUZ2_9HYPH</name>
<evidence type="ECO:0000256" key="1">
    <source>
        <dbReference type="ARBA" id="ARBA00022679"/>
    </source>
</evidence>
<dbReference type="Gene3D" id="3.40.630.30">
    <property type="match status" value="1"/>
</dbReference>
<protein>
    <submittedName>
        <fullName evidence="5">Ribosomal protein S18 acetylase RimI-like enzyme</fullName>
    </submittedName>
</protein>
<dbReference type="SUPFAM" id="SSF55729">
    <property type="entry name" value="Acyl-CoA N-acyltransferases (Nat)"/>
    <property type="match status" value="1"/>
</dbReference>
<keyword evidence="6" id="KW-1185">Reference proteome</keyword>
<dbReference type="PANTHER" id="PTHR43877:SF2">
    <property type="entry name" value="AMINOALKYLPHOSPHONATE N-ACETYLTRANSFERASE-RELATED"/>
    <property type="match status" value="1"/>
</dbReference>
<dbReference type="EMBL" id="JAUSUL010000002">
    <property type="protein sequence ID" value="MDQ0316214.1"/>
    <property type="molecule type" value="Genomic_DNA"/>
</dbReference>
<keyword evidence="5" id="KW-0687">Ribonucleoprotein</keyword>
<reference evidence="5" key="1">
    <citation type="submission" date="2023-07" db="EMBL/GenBank/DDBJ databases">
        <title>Genomic Encyclopedia of Type Strains, Phase IV (KMG-IV): sequencing the most valuable type-strain genomes for metagenomic binning, comparative biology and taxonomic classification.</title>
        <authorList>
            <person name="Goeker M."/>
        </authorList>
    </citation>
    <scope>NUCLEOTIDE SEQUENCE</scope>
    <source>
        <strain evidence="5">DSM 21202</strain>
    </source>
</reference>
<evidence type="ECO:0000256" key="3">
    <source>
        <dbReference type="SAM" id="MobiDB-lite"/>
    </source>
</evidence>
<dbReference type="PANTHER" id="PTHR43877">
    <property type="entry name" value="AMINOALKYLPHOSPHONATE N-ACETYLTRANSFERASE-RELATED-RELATED"/>
    <property type="match status" value="1"/>
</dbReference>
<keyword evidence="5" id="KW-0689">Ribosomal protein</keyword>
<dbReference type="Pfam" id="PF00583">
    <property type="entry name" value="Acetyltransf_1"/>
    <property type="match status" value="1"/>
</dbReference>
<sequence length="182" mass="19470">MSFQTIRRPSASGSQSARSVTVRRASRADLPALERIEAESFSGDRLSPRSLRTLIARPSASVLVAQLGAEVVGSVIVLYRRTASVGRLYSLAVEPRARGLGVAVKLLGAAEEDAVSRRQSAVRLEVRADNAAAIALYDRAGYRISGRRTNYYQDGETALLFRKTLAPQKAAASVARAAAAAR</sequence>
<keyword evidence="2" id="KW-0012">Acyltransferase</keyword>
<feature type="region of interest" description="Disordered" evidence="3">
    <location>
        <begin position="1"/>
        <end position="22"/>
    </location>
</feature>
<feature type="compositionally biased region" description="Polar residues" evidence="3">
    <location>
        <begin position="1"/>
        <end position="13"/>
    </location>
</feature>
<evidence type="ECO:0000256" key="2">
    <source>
        <dbReference type="ARBA" id="ARBA00023315"/>
    </source>
</evidence>
<gene>
    <name evidence="5" type="ORF">J2S73_002671</name>
</gene>
<evidence type="ECO:0000313" key="6">
    <source>
        <dbReference type="Proteomes" id="UP001229244"/>
    </source>
</evidence>
<dbReference type="PROSITE" id="PS51186">
    <property type="entry name" value="GNAT"/>
    <property type="match status" value="1"/>
</dbReference>
<dbReference type="CDD" id="cd04301">
    <property type="entry name" value="NAT_SF"/>
    <property type="match status" value="1"/>
</dbReference>
<dbReference type="InterPro" id="IPR016181">
    <property type="entry name" value="Acyl_CoA_acyltransferase"/>
</dbReference>
<comment type="caution">
    <text evidence="5">The sequence shown here is derived from an EMBL/GenBank/DDBJ whole genome shotgun (WGS) entry which is preliminary data.</text>
</comment>
<dbReference type="Proteomes" id="UP001229244">
    <property type="component" value="Unassembled WGS sequence"/>
</dbReference>
<organism evidence="5 6">
    <name type="scientific">Amorphus orientalis</name>
    <dbReference type="NCBI Taxonomy" id="649198"/>
    <lineage>
        <taxon>Bacteria</taxon>
        <taxon>Pseudomonadati</taxon>
        <taxon>Pseudomonadota</taxon>
        <taxon>Alphaproteobacteria</taxon>
        <taxon>Hyphomicrobiales</taxon>
        <taxon>Amorphaceae</taxon>
        <taxon>Amorphus</taxon>
    </lineage>
</organism>
<feature type="domain" description="N-acetyltransferase" evidence="4">
    <location>
        <begin position="20"/>
        <end position="166"/>
    </location>
</feature>
<proteinExistence type="predicted"/>
<dbReference type="InterPro" id="IPR000182">
    <property type="entry name" value="GNAT_dom"/>
</dbReference>
<accession>A0AAE4AUZ2</accession>
<dbReference type="GO" id="GO:0016747">
    <property type="term" value="F:acyltransferase activity, transferring groups other than amino-acyl groups"/>
    <property type="evidence" value="ECO:0007669"/>
    <property type="project" value="InterPro"/>
</dbReference>
<keyword evidence="1" id="KW-0808">Transferase</keyword>
<dbReference type="AlphaFoldDB" id="A0AAE4AUZ2"/>
<evidence type="ECO:0000313" key="5">
    <source>
        <dbReference type="EMBL" id="MDQ0316214.1"/>
    </source>
</evidence>